<proteinExistence type="inferred from homology"/>
<evidence type="ECO:0000256" key="3">
    <source>
        <dbReference type="ARBA" id="ARBA00022741"/>
    </source>
</evidence>
<evidence type="ECO:0000256" key="11">
    <source>
        <dbReference type="ARBA" id="ARBA00044047"/>
    </source>
</evidence>
<evidence type="ECO:0000256" key="13">
    <source>
        <dbReference type="ARBA" id="ARBA00044092"/>
    </source>
</evidence>
<gene>
    <name evidence="20" type="ORF">PFICI_07200</name>
</gene>
<evidence type="ECO:0000259" key="19">
    <source>
        <dbReference type="PROSITE" id="PS50127"/>
    </source>
</evidence>
<dbReference type="STRING" id="1229662.W3X7U4"/>
<dbReference type="Pfam" id="PF00179">
    <property type="entry name" value="UQ_con"/>
    <property type="match status" value="1"/>
</dbReference>
<feature type="active site" description="Glycyl thioester intermediate" evidence="16">
    <location>
        <position position="111"/>
    </location>
</feature>
<keyword evidence="2" id="KW-0808">Transferase</keyword>
<dbReference type="InterPro" id="IPR050113">
    <property type="entry name" value="Ub_conjugating_enzyme"/>
</dbReference>
<evidence type="ECO:0000313" key="20">
    <source>
        <dbReference type="EMBL" id="ETS82198.1"/>
    </source>
</evidence>
<dbReference type="KEGG" id="pfy:PFICI_07200"/>
<evidence type="ECO:0000256" key="5">
    <source>
        <dbReference type="ARBA" id="ARBA00022840"/>
    </source>
</evidence>
<accession>W3X7U4</accession>
<name>W3X7U4_PESFW</name>
<evidence type="ECO:0000256" key="16">
    <source>
        <dbReference type="PROSITE-ProRule" id="PRU10133"/>
    </source>
</evidence>
<comment type="catalytic activity">
    <reaction evidence="10">
        <text>[E1 NEDD8-activating enzyme]-S-[NEDD8 protein]-yl-L-cysteine + [E2 NEDD8-conjugating enzyme]-L-cysteine = [E1 NEDD8-activating enzyme]-L-cysteine + [E2 NEDD8-conjugating enzyme]-S-[NEDD8-protein]-yl-L-cysteine.</text>
        <dbReference type="EC" id="2.3.2.34"/>
    </reaction>
</comment>
<feature type="region of interest" description="Disordered" evidence="18">
    <location>
        <begin position="147"/>
        <end position="181"/>
    </location>
</feature>
<dbReference type="eggNOG" id="KOG0420">
    <property type="taxonomic scope" value="Eukaryota"/>
</dbReference>
<dbReference type="EMBL" id="KI912112">
    <property type="protein sequence ID" value="ETS82198.1"/>
    <property type="molecule type" value="Genomic_DNA"/>
</dbReference>
<feature type="domain" description="UBC core" evidence="19">
    <location>
        <begin position="29"/>
        <end position="182"/>
    </location>
</feature>
<organism evidence="20 21">
    <name type="scientific">Pestalotiopsis fici (strain W106-1 / CGMCC3.15140)</name>
    <dbReference type="NCBI Taxonomy" id="1229662"/>
    <lineage>
        <taxon>Eukaryota</taxon>
        <taxon>Fungi</taxon>
        <taxon>Dikarya</taxon>
        <taxon>Ascomycota</taxon>
        <taxon>Pezizomycotina</taxon>
        <taxon>Sordariomycetes</taxon>
        <taxon>Xylariomycetidae</taxon>
        <taxon>Amphisphaeriales</taxon>
        <taxon>Sporocadaceae</taxon>
        <taxon>Pestalotiopsis</taxon>
    </lineage>
</organism>
<feature type="compositionally biased region" description="Polar residues" evidence="18">
    <location>
        <begin position="168"/>
        <end position="178"/>
    </location>
</feature>
<evidence type="ECO:0000256" key="7">
    <source>
        <dbReference type="ARBA" id="ARBA00041569"/>
    </source>
</evidence>
<dbReference type="InParanoid" id="W3X7U4"/>
<dbReference type="PROSITE" id="PS50127">
    <property type="entry name" value="UBC_2"/>
    <property type="match status" value="1"/>
</dbReference>
<dbReference type="FunFam" id="3.10.110.10:FF:000005">
    <property type="entry name" value="NEDD8-conjugating enzyme Ubc12"/>
    <property type="match status" value="1"/>
</dbReference>
<keyword evidence="3 17" id="KW-0547">Nucleotide-binding</keyword>
<dbReference type="GO" id="GO:0005524">
    <property type="term" value="F:ATP binding"/>
    <property type="evidence" value="ECO:0007669"/>
    <property type="project" value="UniProtKB-UniRule"/>
</dbReference>
<dbReference type="Gene3D" id="3.10.110.10">
    <property type="entry name" value="Ubiquitin Conjugating Enzyme"/>
    <property type="match status" value="1"/>
</dbReference>
<dbReference type="FunCoup" id="W3X7U4">
    <property type="interactions" value="816"/>
</dbReference>
<sequence length="193" mass="21808">MLKIWSMKKEQQKADNADALSGKKRKVKAAELRVHKDLAELSLPKTMKLEYADPDDILNFKVIITPDVGYYVGGQFSFDVAVPQSYPHEPPKVRCEPTIYHPNIDLEGKVCLNILREEWKPVLNLNAVFIGLQFLFDHPNELDPLNKDAAKDLSDSKRNESSRRGKTSFEQNVATSMSGGKFGGVEYTRVLID</sequence>
<dbReference type="GO" id="GO:0061654">
    <property type="term" value="F:NEDD8 conjugating enzyme activity"/>
    <property type="evidence" value="ECO:0007669"/>
    <property type="project" value="UniProtKB-EC"/>
</dbReference>
<evidence type="ECO:0000256" key="15">
    <source>
        <dbReference type="ARBA" id="ARBA00044315"/>
    </source>
</evidence>
<dbReference type="EC" id="2.3.2.34" evidence="11"/>
<dbReference type="InterPro" id="IPR023313">
    <property type="entry name" value="UBQ-conjugating_AS"/>
</dbReference>
<evidence type="ECO:0000256" key="1">
    <source>
        <dbReference type="ARBA" id="ARBA00005032"/>
    </source>
</evidence>
<dbReference type="PROSITE" id="PS00183">
    <property type="entry name" value="UBC_1"/>
    <property type="match status" value="1"/>
</dbReference>
<evidence type="ECO:0000256" key="9">
    <source>
        <dbReference type="ARBA" id="ARBA00042190"/>
    </source>
</evidence>
<keyword evidence="5 17" id="KW-0067">ATP-binding</keyword>
<reference evidence="21" key="1">
    <citation type="journal article" date="2015" name="BMC Genomics">
        <title>Genomic and transcriptomic analysis of the endophytic fungus Pestalotiopsis fici reveals its lifestyle and high potential for synthesis of natural products.</title>
        <authorList>
            <person name="Wang X."/>
            <person name="Zhang X."/>
            <person name="Liu L."/>
            <person name="Xiang M."/>
            <person name="Wang W."/>
            <person name="Sun X."/>
            <person name="Che Y."/>
            <person name="Guo L."/>
            <person name="Liu G."/>
            <person name="Guo L."/>
            <person name="Wang C."/>
            <person name="Yin W.B."/>
            <person name="Stadler M."/>
            <person name="Zhang X."/>
            <person name="Liu X."/>
        </authorList>
    </citation>
    <scope>NUCLEOTIDE SEQUENCE [LARGE SCALE GENOMIC DNA]</scope>
    <source>
        <strain evidence="21">W106-1 / CGMCC3.15140</strain>
    </source>
</reference>
<evidence type="ECO:0000256" key="4">
    <source>
        <dbReference type="ARBA" id="ARBA00022786"/>
    </source>
</evidence>
<dbReference type="PANTHER" id="PTHR24067">
    <property type="entry name" value="UBIQUITIN-CONJUGATING ENZYME E2"/>
    <property type="match status" value="1"/>
</dbReference>
<comment type="pathway">
    <text evidence="1">Protein modification; protein neddylation.</text>
</comment>
<dbReference type="GeneID" id="19272213"/>
<keyword evidence="21" id="KW-1185">Reference proteome</keyword>
<dbReference type="CDD" id="cd23794">
    <property type="entry name" value="UBCc_UBE2F_UBE2M"/>
    <property type="match status" value="1"/>
</dbReference>
<evidence type="ECO:0000256" key="6">
    <source>
        <dbReference type="ARBA" id="ARBA00039884"/>
    </source>
</evidence>
<dbReference type="OrthoDB" id="10249039at2759"/>
<dbReference type="RefSeq" id="XP_007833972.1">
    <property type="nucleotide sequence ID" value="XM_007835781.1"/>
</dbReference>
<evidence type="ECO:0000256" key="12">
    <source>
        <dbReference type="ARBA" id="ARBA00044084"/>
    </source>
</evidence>
<dbReference type="InterPro" id="IPR000608">
    <property type="entry name" value="UBC"/>
</dbReference>
<evidence type="ECO:0000256" key="18">
    <source>
        <dbReference type="SAM" id="MobiDB-lite"/>
    </source>
</evidence>
<dbReference type="SMART" id="SM00212">
    <property type="entry name" value="UBCc"/>
    <property type="match status" value="1"/>
</dbReference>
<dbReference type="Proteomes" id="UP000030651">
    <property type="component" value="Unassembled WGS sequence"/>
</dbReference>
<dbReference type="OMA" id="CQVDFPD"/>
<dbReference type="AlphaFoldDB" id="W3X7U4"/>
<evidence type="ECO:0000256" key="2">
    <source>
        <dbReference type="ARBA" id="ARBA00022679"/>
    </source>
</evidence>
<comment type="similarity">
    <text evidence="17">Belongs to the ubiquitin-conjugating enzyme family.</text>
</comment>
<evidence type="ECO:0000256" key="8">
    <source>
        <dbReference type="ARBA" id="ARBA00042179"/>
    </source>
</evidence>
<evidence type="ECO:0000256" key="14">
    <source>
        <dbReference type="ARBA" id="ARBA00044279"/>
    </source>
</evidence>
<keyword evidence="4 17" id="KW-0833">Ubl conjugation pathway</keyword>
<dbReference type="InterPro" id="IPR016135">
    <property type="entry name" value="UBQ-conjugating_enzyme/RWD"/>
</dbReference>
<dbReference type="SUPFAM" id="SSF54495">
    <property type="entry name" value="UBC-like"/>
    <property type="match status" value="1"/>
</dbReference>
<feature type="compositionally biased region" description="Basic and acidic residues" evidence="18">
    <location>
        <begin position="147"/>
        <end position="163"/>
    </location>
</feature>
<evidence type="ECO:0000256" key="10">
    <source>
        <dbReference type="ARBA" id="ARBA00043698"/>
    </source>
</evidence>
<protein>
    <recommendedName>
        <fullName evidence="13">NEDD8-conjugating enzyme UBC12</fullName>
        <ecNumber evidence="11">2.3.2.34</ecNumber>
    </recommendedName>
    <alternativeName>
        <fullName evidence="8">E2 ubiquitin-conjugating enzyme 2</fullName>
    </alternativeName>
    <alternativeName>
        <fullName evidence="12">NEDD8-conjugating enzyme Ubc12</fullName>
    </alternativeName>
    <alternativeName>
        <fullName evidence="14">RUB1-conjugating enzyme</fullName>
    </alternativeName>
    <alternativeName>
        <fullName evidence="15">Ubiquitin carrier protein 12</fullName>
    </alternativeName>
    <alternativeName>
        <fullName evidence="9">Ubiquitin carrier protein UBC2</fullName>
    </alternativeName>
    <alternativeName>
        <fullName evidence="6">Ubiquitin-conjugating enzyme E2 2</fullName>
    </alternativeName>
    <alternativeName>
        <fullName evidence="7">Ubiquitin-protein ligase UBC2</fullName>
    </alternativeName>
</protein>
<dbReference type="HOGENOM" id="CLU_030988_6_0_1"/>
<evidence type="ECO:0000256" key="17">
    <source>
        <dbReference type="RuleBase" id="RU362109"/>
    </source>
</evidence>
<evidence type="ECO:0000313" key="21">
    <source>
        <dbReference type="Proteomes" id="UP000030651"/>
    </source>
</evidence>